<feature type="region of interest" description="Disordered" evidence="1">
    <location>
        <begin position="1"/>
        <end position="25"/>
    </location>
</feature>
<dbReference type="Proteomes" id="UP000479000">
    <property type="component" value="Unassembled WGS sequence"/>
</dbReference>
<reference evidence="2 3" key="1">
    <citation type="submission" date="2020-02" db="EMBL/GenBank/DDBJ databases">
        <authorList>
            <person name="Ferguson B K."/>
        </authorList>
    </citation>
    <scope>NUCLEOTIDE SEQUENCE [LARGE SCALE GENOMIC DNA]</scope>
</reference>
<keyword evidence="3" id="KW-1185">Reference proteome</keyword>
<dbReference type="AlphaFoldDB" id="A0A6H5FXA6"/>
<accession>A0A6H5FXA6</accession>
<proteinExistence type="predicted"/>
<sequence>MEQQQRRPYESDSLSGRRPHRYAEQELHCPQSFLRMLEKIYPHTDVDGGYEEENQERLHVARHTERQRAVTLVI</sequence>
<feature type="compositionally biased region" description="Basic and acidic residues" evidence="1">
    <location>
        <begin position="1"/>
        <end position="10"/>
    </location>
</feature>
<protein>
    <submittedName>
        <fullName evidence="2">Uncharacterized protein</fullName>
    </submittedName>
</protein>
<evidence type="ECO:0000313" key="3">
    <source>
        <dbReference type="Proteomes" id="UP000479000"/>
    </source>
</evidence>
<name>A0A6H5FXA6_9HEMI</name>
<organism evidence="2 3">
    <name type="scientific">Nesidiocoris tenuis</name>
    <dbReference type="NCBI Taxonomy" id="355587"/>
    <lineage>
        <taxon>Eukaryota</taxon>
        <taxon>Metazoa</taxon>
        <taxon>Ecdysozoa</taxon>
        <taxon>Arthropoda</taxon>
        <taxon>Hexapoda</taxon>
        <taxon>Insecta</taxon>
        <taxon>Pterygota</taxon>
        <taxon>Neoptera</taxon>
        <taxon>Paraneoptera</taxon>
        <taxon>Hemiptera</taxon>
        <taxon>Heteroptera</taxon>
        <taxon>Panheteroptera</taxon>
        <taxon>Cimicomorpha</taxon>
        <taxon>Miridae</taxon>
        <taxon>Dicyphina</taxon>
        <taxon>Nesidiocoris</taxon>
    </lineage>
</organism>
<dbReference type="EMBL" id="CADCXU010001787">
    <property type="protein sequence ID" value="CAA9994186.1"/>
    <property type="molecule type" value="Genomic_DNA"/>
</dbReference>
<evidence type="ECO:0000256" key="1">
    <source>
        <dbReference type="SAM" id="MobiDB-lite"/>
    </source>
</evidence>
<gene>
    <name evidence="2" type="ORF">NTEN_LOCUS1002</name>
</gene>
<evidence type="ECO:0000313" key="2">
    <source>
        <dbReference type="EMBL" id="CAA9994186.1"/>
    </source>
</evidence>